<evidence type="ECO:0000313" key="2">
    <source>
        <dbReference type="Proteomes" id="UP000292818"/>
    </source>
</evidence>
<dbReference type="EMBL" id="SETJ01000021">
    <property type="protein sequence ID" value="RZM16917.1"/>
    <property type="molecule type" value="Genomic_DNA"/>
</dbReference>
<reference evidence="1 2" key="1">
    <citation type="submission" date="2019-01" db="EMBL/GenBank/DDBJ databases">
        <title>Colonization of the human gut by bovine bacteria present in Parmesan cheese.</title>
        <authorList>
            <person name="Lugli G.A."/>
            <person name="Milani C."/>
        </authorList>
    </citation>
    <scope>NUCLEOTIDE SEQUENCE [LARGE SCALE GENOMIC DNA]</scope>
    <source>
        <strain evidence="1 2">LDELB18P1</strain>
    </source>
</reference>
<protein>
    <submittedName>
        <fullName evidence="1">Uncharacterized protein</fullName>
    </submittedName>
</protein>
<accession>A0A4Q7DW54</accession>
<dbReference type="AlphaFoldDB" id="A0A4Q7DW54"/>
<proteinExistence type="predicted"/>
<name>A0A4Q7DW54_9LACO</name>
<evidence type="ECO:0000313" key="1">
    <source>
        <dbReference type="EMBL" id="RZM16917.1"/>
    </source>
</evidence>
<comment type="caution">
    <text evidence="1">The sequence shown here is derived from an EMBL/GenBank/DDBJ whole genome shotgun (WGS) entry which is preliminary data.</text>
</comment>
<dbReference type="Proteomes" id="UP000292818">
    <property type="component" value="Unassembled WGS sequence"/>
</dbReference>
<sequence>MKLKEFLLGAYSCQKVNDKSRTKLKVDLFPGLLPTALFAWAVYKFLTSGDD</sequence>
<dbReference type="RefSeq" id="WP_003617369.1">
    <property type="nucleotide sequence ID" value="NZ_BNHR01000002.1"/>
</dbReference>
<gene>
    <name evidence="1" type="ORF">LDELB18P1_0591</name>
</gene>
<organism evidence="1 2">
    <name type="scientific">Lactobacillus delbrueckii</name>
    <dbReference type="NCBI Taxonomy" id="1584"/>
    <lineage>
        <taxon>Bacteria</taxon>
        <taxon>Bacillati</taxon>
        <taxon>Bacillota</taxon>
        <taxon>Bacilli</taxon>
        <taxon>Lactobacillales</taxon>
        <taxon>Lactobacillaceae</taxon>
        <taxon>Lactobacillus</taxon>
    </lineage>
</organism>